<accession>A0ABX0PXY7</accession>
<dbReference type="Proteomes" id="UP001429601">
    <property type="component" value="Unassembled WGS sequence"/>
</dbReference>
<protein>
    <submittedName>
        <fullName evidence="5">Type VI secretion system membrane subunit TssM</fullName>
    </submittedName>
</protein>
<evidence type="ECO:0000256" key="1">
    <source>
        <dbReference type="SAM" id="Phobius"/>
    </source>
</evidence>
<evidence type="ECO:0000313" key="5">
    <source>
        <dbReference type="EMBL" id="NID03304.1"/>
    </source>
</evidence>
<dbReference type="InterPro" id="IPR053156">
    <property type="entry name" value="T6SS_TssM-like"/>
</dbReference>
<comment type="caution">
    <text evidence="5">The sequence shown here is derived from an EMBL/GenBank/DDBJ whole genome shotgun (WGS) entry which is preliminary data.</text>
</comment>
<dbReference type="PANTHER" id="PTHR36153:SF1">
    <property type="entry name" value="TYPE VI SECRETION SYSTEM COMPONENT TSSM1"/>
    <property type="match status" value="1"/>
</dbReference>
<dbReference type="Pfam" id="PF06761">
    <property type="entry name" value="IcmF-related"/>
    <property type="match status" value="1"/>
</dbReference>
<dbReference type="Gene3D" id="3.40.50.300">
    <property type="entry name" value="P-loop containing nucleotide triphosphate hydrolases"/>
    <property type="match status" value="1"/>
</dbReference>
<gene>
    <name evidence="5" type="primary">tssM</name>
    <name evidence="5" type="ORF">HBF26_00285</name>
</gene>
<feature type="transmembrane region" description="Helical" evidence="1">
    <location>
        <begin position="42"/>
        <end position="61"/>
    </location>
</feature>
<dbReference type="InterPro" id="IPR017731">
    <property type="entry name" value="TssM1-like"/>
</dbReference>
<dbReference type="EMBL" id="JAAQQR010000001">
    <property type="protein sequence ID" value="NID03304.1"/>
    <property type="molecule type" value="Genomic_DNA"/>
</dbReference>
<proteinExistence type="predicted"/>
<keyword evidence="6" id="KW-1185">Reference proteome</keyword>
<dbReference type="CDD" id="cd00882">
    <property type="entry name" value="Ras_like_GTPase"/>
    <property type="match status" value="1"/>
</dbReference>
<dbReference type="InterPro" id="IPR025743">
    <property type="entry name" value="TssM1_N"/>
</dbReference>
<keyword evidence="1" id="KW-1133">Transmembrane helix</keyword>
<dbReference type="SUPFAM" id="SSF52540">
    <property type="entry name" value="P-loop containing nucleoside triphosphate hydrolases"/>
    <property type="match status" value="1"/>
</dbReference>
<dbReference type="InterPro" id="IPR027417">
    <property type="entry name" value="P-loop_NTPase"/>
</dbReference>
<feature type="domain" description="Type VI secretion system IcmF C-terminal" evidence="2">
    <location>
        <begin position="1013"/>
        <end position="1108"/>
    </location>
</feature>
<sequence length="1126" mass="121988">MKAMLRKPWVPAGAAVVLASLIVWFGGPYLGIGTSQPLATGASRAGLIVIVVLATVCVFLARRMLATRRGQQFGDDLARDDVHDGERDARIRHEREQLRKRFADALAALRKRRADGGTLENLPWYLILGSPGSGKSTLLENSGLDFPLMHGDGGKRTVGGVGGTRLCDWWFTDQAVFLDTAGRFTTQDSDPRADAQAWAGFLDLLRRYRRRRPVNGVLLAVSVPELLGMHTAEREHHARRLRERLDEIGDRLGVAVPVYVVLTKMDLAAGFAAFFDDMDAVGRAQVWGTTFRARESVEGTAPGVVSTAFEGLIERIDLRMAGRIHHERDLRRRAQILSFPQQLRAVNEVVSPFVRQVFSRHAYGRSPVLRGVYLTSGTQEGTPIDRVLAVVSRSFGLRSDTSPPERRPARTYFVERLLKETILPEAGFVGADPSALRRRRLYEVAALGAVAATCAALTVGMATSYGRNADLLARIDALVRGFPDTAPQPDDLRAYYGQALSRLDIIARADKAVAEMRRVRPLSMRFGLFQADALGEQVRDAYIREINASAVPGVAMQFRDGVRSAAGDPQHLYDALKGYLMLGEPAHRNPEELLLLIGERLRTVLPADDALDVAMEDHLRILFDGGDHLRALPLDASLVDAARASLRAADLATLVYSNVKLANGTGDGAVRLDRTLGLLGDVFRRKSGAPLSRPLPALYTRAAFARITGGNGGGTIGTAVDRFVAEDWVLGARSTDLPQRPALIARVRELYVNDYIRAWDELINDLSIEPVANVQQASGVASRLAGPGSPLKALLALVRDNTTHLVPAGSPPFDAPIAEHFALLDQLTEGPAGGTPLDRITADLEQVSRALLSVNPASGSATDPSILAARQEASRLPPPLDAWIGGLLGSSQSLAQTSATDALGQAFRQAAGNDCAAIVGGRYPFSPESGNDVPLQDFATLFAPNGRFDRFFRQSLESSVDTSAATWTLRGDAGRRQRVPMLADAQAADTIRQVYFRDGPQPDVGFTVSANPQTLSRLTVEVDGQVFEYKAGEAVAPVAMHWPGPKPGLTRISAWDATGRALPVLVYPGPWGLFHALDAAALQRRTDTRFGATFDFGDTRAVVDIDAASVRNPFGDSSVRRFRCPA</sequence>
<keyword evidence="1" id="KW-0472">Membrane</keyword>
<evidence type="ECO:0000259" key="4">
    <source>
        <dbReference type="Pfam" id="PF14331"/>
    </source>
</evidence>
<feature type="domain" description="IcmF-related" evidence="3">
    <location>
        <begin position="500"/>
        <end position="803"/>
    </location>
</feature>
<dbReference type="InterPro" id="IPR009612">
    <property type="entry name" value="IcmF-rel"/>
</dbReference>
<organism evidence="5 6">
    <name type="scientific">Luteibacter jiangsuensis</name>
    <dbReference type="NCBI Taxonomy" id="637577"/>
    <lineage>
        <taxon>Bacteria</taxon>
        <taxon>Pseudomonadati</taxon>
        <taxon>Pseudomonadota</taxon>
        <taxon>Gammaproteobacteria</taxon>
        <taxon>Lysobacterales</taxon>
        <taxon>Rhodanobacteraceae</taxon>
        <taxon>Luteibacter</taxon>
    </lineage>
</organism>
<dbReference type="InterPro" id="IPR010623">
    <property type="entry name" value="IcmF_C"/>
</dbReference>
<feature type="transmembrane region" description="Helical" evidence="1">
    <location>
        <begin position="444"/>
        <end position="465"/>
    </location>
</feature>
<dbReference type="Pfam" id="PF06744">
    <property type="entry name" value="IcmF_C"/>
    <property type="match status" value="1"/>
</dbReference>
<dbReference type="PANTHER" id="PTHR36153">
    <property type="entry name" value="INNER MEMBRANE PROTEIN-RELATED"/>
    <property type="match status" value="1"/>
</dbReference>
<reference evidence="5 6" key="1">
    <citation type="journal article" date="2011" name="Curr. Microbiol.">
        <title>Luteibacter jiangsuensis sp. nov.: a methamidophos-degrading bacterium isolated from a methamidophos-manufacturing factory.</title>
        <authorList>
            <person name="Wang L."/>
            <person name="Wang G.L."/>
            <person name="Li S.P."/>
            <person name="Jiang J.D."/>
        </authorList>
    </citation>
    <scope>NUCLEOTIDE SEQUENCE [LARGE SCALE GENOMIC DNA]</scope>
    <source>
        <strain evidence="5 6">CGMCC 1.10133</strain>
    </source>
</reference>
<feature type="transmembrane region" description="Helical" evidence="1">
    <location>
        <begin position="12"/>
        <end position="30"/>
    </location>
</feature>
<dbReference type="RefSeq" id="WP_167121937.1">
    <property type="nucleotide sequence ID" value="NZ_JAAQQR010000001.1"/>
</dbReference>
<feature type="domain" description="Type VI secretion system component TssM1 N-terminal" evidence="4">
    <location>
        <begin position="193"/>
        <end position="449"/>
    </location>
</feature>
<evidence type="ECO:0000259" key="2">
    <source>
        <dbReference type="Pfam" id="PF06744"/>
    </source>
</evidence>
<keyword evidence="1" id="KW-0812">Transmembrane</keyword>
<dbReference type="NCBIfam" id="TIGR03348">
    <property type="entry name" value="VI_IcmF"/>
    <property type="match status" value="1"/>
</dbReference>
<evidence type="ECO:0000259" key="3">
    <source>
        <dbReference type="Pfam" id="PF06761"/>
    </source>
</evidence>
<dbReference type="Pfam" id="PF14331">
    <property type="entry name" value="IcmF-related_N"/>
    <property type="match status" value="1"/>
</dbReference>
<name>A0ABX0PXY7_9GAMM</name>
<evidence type="ECO:0000313" key="6">
    <source>
        <dbReference type="Proteomes" id="UP001429601"/>
    </source>
</evidence>